<gene>
    <name evidence="1" type="ORF">ADEAN_000562000</name>
</gene>
<dbReference type="Proteomes" id="UP000515908">
    <property type="component" value="Chromosome 10"/>
</dbReference>
<accession>A0A7G2CGX7</accession>
<dbReference type="Gene3D" id="3.80.10.10">
    <property type="entry name" value="Ribonuclease Inhibitor"/>
    <property type="match status" value="2"/>
</dbReference>
<evidence type="ECO:0008006" key="3">
    <source>
        <dbReference type="Google" id="ProtNLM"/>
    </source>
</evidence>
<proteinExistence type="predicted"/>
<reference evidence="1 2" key="1">
    <citation type="submission" date="2020-08" db="EMBL/GenBank/DDBJ databases">
        <authorList>
            <person name="Newling K."/>
            <person name="Davey J."/>
            <person name="Forrester S."/>
        </authorList>
    </citation>
    <scope>NUCLEOTIDE SEQUENCE [LARGE SCALE GENOMIC DNA]</scope>
    <source>
        <strain evidence="2">Crithidia deanei Carvalho (ATCC PRA-265)</strain>
    </source>
</reference>
<dbReference type="VEuPathDB" id="TriTrypDB:ADEAN_000562000"/>
<dbReference type="AlphaFoldDB" id="A0A7G2CGX7"/>
<keyword evidence="2" id="KW-1185">Reference proteome</keyword>
<organism evidence="1 2">
    <name type="scientific">Angomonas deanei</name>
    <dbReference type="NCBI Taxonomy" id="59799"/>
    <lineage>
        <taxon>Eukaryota</taxon>
        <taxon>Discoba</taxon>
        <taxon>Euglenozoa</taxon>
        <taxon>Kinetoplastea</taxon>
        <taxon>Metakinetoplastina</taxon>
        <taxon>Trypanosomatida</taxon>
        <taxon>Trypanosomatidae</taxon>
        <taxon>Strigomonadinae</taxon>
        <taxon>Angomonas</taxon>
    </lineage>
</organism>
<sequence>MRQTKVHDAGFTAITACGALETLDLSLCDNLQEITAVGSLQRLRVVHLSSCLGLRLVDGLADCPALELVNLSYCPRLTRVLPLLAHPTLHTLLCRETSAKLPPYQELLHRARYYFTHPQDPLLSPIVSKLQWVDFSACRSLGEISVLSLLPNLRYLNLRGTSITRLCHPDLFDHFDDLSLTYLLYPSLVRMDLSACRALHDLSALAWSERLREVNMDDCVEVLEFSVLLTCPSLNLVTAARCQTPNVSLPTVINSGSTLQQRLLRTKHHSGRLIFSTSVSTV</sequence>
<dbReference type="InterPro" id="IPR032675">
    <property type="entry name" value="LRR_dom_sf"/>
</dbReference>
<protein>
    <recommendedName>
        <fullName evidence="3">Leucine Rich repeat</fullName>
    </recommendedName>
</protein>
<dbReference type="SUPFAM" id="SSF52058">
    <property type="entry name" value="L domain-like"/>
    <property type="match status" value="1"/>
</dbReference>
<evidence type="ECO:0000313" key="1">
    <source>
        <dbReference type="EMBL" id="CAD2218134.1"/>
    </source>
</evidence>
<dbReference type="OrthoDB" id="550575at2759"/>
<evidence type="ECO:0000313" key="2">
    <source>
        <dbReference type="Proteomes" id="UP000515908"/>
    </source>
</evidence>
<dbReference type="EMBL" id="LR877154">
    <property type="protein sequence ID" value="CAD2218134.1"/>
    <property type="molecule type" value="Genomic_DNA"/>
</dbReference>
<name>A0A7G2CGX7_9TRYP</name>